<dbReference type="EMBL" id="JAAGVY010000055">
    <property type="protein sequence ID" value="NEN25470.1"/>
    <property type="molecule type" value="Genomic_DNA"/>
</dbReference>
<gene>
    <name evidence="5" type="ORF">G3O08_18420</name>
</gene>
<feature type="binding site" evidence="2">
    <location>
        <position position="379"/>
    </location>
    <ligand>
        <name>Zn(2+)</name>
        <dbReference type="ChEBI" id="CHEBI:29105"/>
        <note>catalytic</note>
    </ligand>
</feature>
<sequence>MFQKISMKFTSLFILSFLSLSAIAQHGYWQQRAEYTMDIDFNAENNQYSGNQELTYFNNSPDTLVAVYFHLYPNAFQPGSMMDVRSRSIEDPDSRVGSRIAALTPEEQGFIKVNSLEMNGNSLDYEVSGTILEVMLDKPILPGKKVKFEMDFLGQVPVQIRRSGRDNKEGVAYSMSQWYPKMAEYDRYGWHADPYISREFHGVWGDFNVNISIDSAYTLGGTGVLQNPKEVGHGYAQPGDKMKLPDGAKFLWKFKAENVHDFVWAADKNYIHDVAKADNGLTIHFLYKDEPDIYENWQKLQEYSVKLFNFASATFGQYPWSHYSIIQGGDGGMEYPMATLITGQRSLGSLVGVTVHEVMHSWYQGALATNEGYYPWMDEGFTEFAGSKVMSHLFNPDEDTRRGRFYDSYLNLVNSGKEEPMATRGDYFKTNYAYGAAAYGKGGVFVGQLGYIVGDDVLMRSLKRYFNTWKFKHPDPYDFIRIVEGESGMQLDWYISYMLSTTEKIDYAIKRVEARNNETIIALERVEQMPMPIDLNITYRDGYEEVINIPMTIMRGEKNAEDDTKFTVKDDWQWTNKTYSFSIARSIGEIEKIEIDPSQRMADVDRSNNTLILNPDTQTIISN</sequence>
<dbReference type="PANTHER" id="PTHR45726">
    <property type="entry name" value="LEUKOTRIENE A-4 HYDROLASE"/>
    <property type="match status" value="1"/>
</dbReference>
<feature type="binding site" evidence="2">
    <location>
        <position position="356"/>
    </location>
    <ligand>
        <name>Zn(2+)</name>
        <dbReference type="ChEBI" id="CHEBI:29105"/>
        <note>catalytic</note>
    </ligand>
</feature>
<name>A0A7K3WUY9_9FLAO</name>
<keyword evidence="2" id="KW-0479">Metal-binding</keyword>
<comment type="caution">
    <text evidence="5">The sequence shown here is derived from an EMBL/GenBank/DDBJ whole genome shotgun (WGS) entry which is preliminary data.</text>
</comment>
<feature type="active site" description="Proton donor" evidence="1">
    <location>
        <position position="439"/>
    </location>
</feature>
<keyword evidence="6" id="KW-1185">Reference proteome</keyword>
<dbReference type="PANTHER" id="PTHR45726:SF3">
    <property type="entry name" value="LEUKOTRIENE A-4 HYDROLASE"/>
    <property type="match status" value="1"/>
</dbReference>
<dbReference type="GO" id="GO:0008270">
    <property type="term" value="F:zinc ion binding"/>
    <property type="evidence" value="ECO:0007669"/>
    <property type="project" value="InterPro"/>
</dbReference>
<evidence type="ECO:0000313" key="6">
    <source>
        <dbReference type="Proteomes" id="UP000486602"/>
    </source>
</evidence>
<comment type="cofactor">
    <cofactor evidence="2">
        <name>Zn(2+)</name>
        <dbReference type="ChEBI" id="CHEBI:29105"/>
    </cofactor>
    <text evidence="2">Binds 1 zinc ion per subunit.</text>
</comment>
<evidence type="ECO:0000256" key="1">
    <source>
        <dbReference type="PIRSR" id="PIRSR634015-1"/>
    </source>
</evidence>
<protein>
    <submittedName>
        <fullName evidence="5">M1 family metallopeptidase</fullName>
    </submittedName>
</protein>
<dbReference type="AlphaFoldDB" id="A0A7K3WUY9"/>
<organism evidence="5 6">
    <name type="scientific">Cryomorpha ignava</name>
    <dbReference type="NCBI Taxonomy" id="101383"/>
    <lineage>
        <taxon>Bacteria</taxon>
        <taxon>Pseudomonadati</taxon>
        <taxon>Bacteroidota</taxon>
        <taxon>Flavobacteriia</taxon>
        <taxon>Flavobacteriales</taxon>
        <taxon>Cryomorphaceae</taxon>
        <taxon>Cryomorpha</taxon>
    </lineage>
</organism>
<feature type="signal peptide" evidence="3">
    <location>
        <begin position="1"/>
        <end position="24"/>
    </location>
</feature>
<dbReference type="SUPFAM" id="SSF55486">
    <property type="entry name" value="Metalloproteases ('zincins'), catalytic domain"/>
    <property type="match status" value="1"/>
</dbReference>
<accession>A0A7K3WUY9</accession>
<dbReference type="Gene3D" id="1.10.390.10">
    <property type="entry name" value="Neutral Protease Domain 2"/>
    <property type="match status" value="1"/>
</dbReference>
<feature type="active site" description="Proton acceptor" evidence="1">
    <location>
        <position position="357"/>
    </location>
</feature>
<feature type="domain" description="Peptidase M1 membrane alanine aminopeptidase" evidence="4">
    <location>
        <begin position="307"/>
        <end position="493"/>
    </location>
</feature>
<evidence type="ECO:0000259" key="4">
    <source>
        <dbReference type="Pfam" id="PF01433"/>
    </source>
</evidence>
<dbReference type="Pfam" id="PF01433">
    <property type="entry name" value="Peptidase_M1"/>
    <property type="match status" value="1"/>
</dbReference>
<dbReference type="Proteomes" id="UP000486602">
    <property type="component" value="Unassembled WGS sequence"/>
</dbReference>
<dbReference type="InterPro" id="IPR027268">
    <property type="entry name" value="Peptidase_M4/M1_CTD_sf"/>
</dbReference>
<reference evidence="5 6" key="1">
    <citation type="submission" date="2020-02" db="EMBL/GenBank/DDBJ databases">
        <title>Out from the shadows clarifying the taxonomy of the family Cryomorphaceae and related taxa by utilizing the GTDB taxonomic framework.</title>
        <authorList>
            <person name="Bowman J.P."/>
        </authorList>
    </citation>
    <scope>NUCLEOTIDE SEQUENCE [LARGE SCALE GENOMIC DNA]</scope>
    <source>
        <strain evidence="5 6">QSSC 1-22</strain>
    </source>
</reference>
<evidence type="ECO:0000256" key="3">
    <source>
        <dbReference type="SAM" id="SignalP"/>
    </source>
</evidence>
<feature type="chain" id="PRO_5029757038" evidence="3">
    <location>
        <begin position="25"/>
        <end position="623"/>
    </location>
</feature>
<dbReference type="InterPro" id="IPR014782">
    <property type="entry name" value="Peptidase_M1_dom"/>
</dbReference>
<dbReference type="CDD" id="cd09604">
    <property type="entry name" value="M1_APN_like"/>
    <property type="match status" value="1"/>
</dbReference>
<dbReference type="InterPro" id="IPR034015">
    <property type="entry name" value="M1_LTA4H"/>
</dbReference>
<feature type="binding site" evidence="2">
    <location>
        <position position="360"/>
    </location>
    <ligand>
        <name>Zn(2+)</name>
        <dbReference type="ChEBI" id="CHEBI:29105"/>
        <note>catalytic</note>
    </ligand>
</feature>
<evidence type="ECO:0000256" key="2">
    <source>
        <dbReference type="PIRSR" id="PIRSR634015-3"/>
    </source>
</evidence>
<keyword evidence="2" id="KW-0862">Zinc</keyword>
<keyword evidence="3" id="KW-0732">Signal</keyword>
<proteinExistence type="predicted"/>
<dbReference type="GO" id="GO:0008237">
    <property type="term" value="F:metallopeptidase activity"/>
    <property type="evidence" value="ECO:0007669"/>
    <property type="project" value="InterPro"/>
</dbReference>
<evidence type="ECO:0000313" key="5">
    <source>
        <dbReference type="EMBL" id="NEN25470.1"/>
    </source>
</evidence>